<keyword evidence="3" id="KW-1185">Reference proteome</keyword>
<feature type="domain" description="Helitron helicase-like" evidence="1">
    <location>
        <begin position="3"/>
        <end position="100"/>
    </location>
</feature>
<proteinExistence type="predicted"/>
<dbReference type="AlphaFoldDB" id="A0AAD7IAC7"/>
<sequence>SQEERKVFELLKEVKAISAKIPGSSASKLSSRNQIRGYMGLFGMPIIFFTYNPNAVHSAMFQVIFGDDHVDLKARFPTLVEYNERVRRLAKDPVAAADFF</sequence>
<reference evidence="2" key="1">
    <citation type="submission" date="2023-03" db="EMBL/GenBank/DDBJ databases">
        <title>Massive genome expansion in bonnet fungi (Mycena s.s.) driven by repeated elements and novel gene families across ecological guilds.</title>
        <authorList>
            <consortium name="Lawrence Berkeley National Laboratory"/>
            <person name="Harder C.B."/>
            <person name="Miyauchi S."/>
            <person name="Viragh M."/>
            <person name="Kuo A."/>
            <person name="Thoen E."/>
            <person name="Andreopoulos B."/>
            <person name="Lu D."/>
            <person name="Skrede I."/>
            <person name="Drula E."/>
            <person name="Henrissat B."/>
            <person name="Morin E."/>
            <person name="Kohler A."/>
            <person name="Barry K."/>
            <person name="LaButti K."/>
            <person name="Morin E."/>
            <person name="Salamov A."/>
            <person name="Lipzen A."/>
            <person name="Mereny Z."/>
            <person name="Hegedus B."/>
            <person name="Baldrian P."/>
            <person name="Stursova M."/>
            <person name="Weitz H."/>
            <person name="Taylor A."/>
            <person name="Grigoriev I.V."/>
            <person name="Nagy L.G."/>
            <person name="Martin F."/>
            <person name="Kauserud H."/>
        </authorList>
    </citation>
    <scope>NUCLEOTIDE SEQUENCE</scope>
    <source>
        <strain evidence="2">CBHHK182m</strain>
    </source>
</reference>
<dbReference type="Proteomes" id="UP001215598">
    <property type="component" value="Unassembled WGS sequence"/>
</dbReference>
<dbReference type="Pfam" id="PF14214">
    <property type="entry name" value="Helitron_like_N"/>
    <property type="match status" value="1"/>
</dbReference>
<comment type="caution">
    <text evidence="2">The sequence shown here is derived from an EMBL/GenBank/DDBJ whole genome shotgun (WGS) entry which is preliminary data.</text>
</comment>
<evidence type="ECO:0000313" key="2">
    <source>
        <dbReference type="EMBL" id="KAJ7737666.1"/>
    </source>
</evidence>
<accession>A0AAD7IAC7</accession>
<gene>
    <name evidence="2" type="ORF">B0H16DRAFT_1325742</name>
</gene>
<dbReference type="InterPro" id="IPR025476">
    <property type="entry name" value="Helitron_helicase-like"/>
</dbReference>
<feature type="non-terminal residue" evidence="2">
    <location>
        <position position="1"/>
    </location>
</feature>
<name>A0AAD7IAC7_9AGAR</name>
<evidence type="ECO:0000259" key="1">
    <source>
        <dbReference type="Pfam" id="PF14214"/>
    </source>
</evidence>
<organism evidence="2 3">
    <name type="scientific">Mycena metata</name>
    <dbReference type="NCBI Taxonomy" id="1033252"/>
    <lineage>
        <taxon>Eukaryota</taxon>
        <taxon>Fungi</taxon>
        <taxon>Dikarya</taxon>
        <taxon>Basidiomycota</taxon>
        <taxon>Agaricomycotina</taxon>
        <taxon>Agaricomycetes</taxon>
        <taxon>Agaricomycetidae</taxon>
        <taxon>Agaricales</taxon>
        <taxon>Marasmiineae</taxon>
        <taxon>Mycenaceae</taxon>
        <taxon>Mycena</taxon>
    </lineage>
</organism>
<evidence type="ECO:0000313" key="3">
    <source>
        <dbReference type="Proteomes" id="UP001215598"/>
    </source>
</evidence>
<protein>
    <recommendedName>
        <fullName evidence="1">Helitron helicase-like domain-containing protein</fullName>
    </recommendedName>
</protein>
<dbReference type="EMBL" id="JARKIB010000115">
    <property type="protein sequence ID" value="KAJ7737666.1"/>
    <property type="molecule type" value="Genomic_DNA"/>
</dbReference>